<keyword evidence="1" id="KW-0175">Coiled coil</keyword>
<name>A0A9P1N7Q0_9PELO</name>
<dbReference type="OrthoDB" id="5917530at2759"/>
<keyword evidence="3" id="KW-1133">Transmembrane helix</keyword>
<dbReference type="EMBL" id="CANHGI010000006">
    <property type="protein sequence ID" value="CAI5454224.1"/>
    <property type="molecule type" value="Genomic_DNA"/>
</dbReference>
<dbReference type="Gene3D" id="1.20.140.150">
    <property type="match status" value="1"/>
</dbReference>
<protein>
    <submittedName>
        <fullName evidence="4">Uncharacterized protein</fullName>
    </submittedName>
</protein>
<keyword evidence="5" id="KW-1185">Reference proteome</keyword>
<dbReference type="FunFam" id="1.20.140.150:FF:000054">
    <property type="entry name" value="Protein CBG14510"/>
    <property type="match status" value="1"/>
</dbReference>
<feature type="coiled-coil region" evidence="1">
    <location>
        <begin position="210"/>
        <end position="237"/>
    </location>
</feature>
<gene>
    <name evidence="4" type="ORF">CAMP_LOCUS16861</name>
</gene>
<accession>A0A9P1N7Q0</accession>
<feature type="transmembrane region" description="Helical" evidence="3">
    <location>
        <begin position="247"/>
        <end position="265"/>
    </location>
</feature>
<evidence type="ECO:0000313" key="4">
    <source>
        <dbReference type="EMBL" id="CAI5454224.1"/>
    </source>
</evidence>
<comment type="caution">
    <text evidence="4">The sequence shown here is derived from an EMBL/GenBank/DDBJ whole genome shotgun (WGS) entry which is preliminary data.</text>
</comment>
<evidence type="ECO:0000256" key="3">
    <source>
        <dbReference type="SAM" id="Phobius"/>
    </source>
</evidence>
<feature type="transmembrane region" description="Helical" evidence="3">
    <location>
        <begin position="194"/>
        <end position="217"/>
    </location>
</feature>
<feature type="transmembrane region" description="Helical" evidence="3">
    <location>
        <begin position="73"/>
        <end position="93"/>
    </location>
</feature>
<feature type="transmembrane region" description="Helical" evidence="3">
    <location>
        <begin position="159"/>
        <end position="182"/>
    </location>
</feature>
<dbReference type="Proteomes" id="UP001152747">
    <property type="component" value="Unassembled WGS sequence"/>
</dbReference>
<proteinExistence type="predicted"/>
<evidence type="ECO:0000313" key="5">
    <source>
        <dbReference type="Proteomes" id="UP001152747"/>
    </source>
</evidence>
<feature type="region of interest" description="Disordered" evidence="2">
    <location>
        <begin position="1"/>
        <end position="43"/>
    </location>
</feature>
<dbReference type="AlphaFoldDB" id="A0A9P1N7Q0"/>
<sequence>MPHQHSKKHRHSGRSSSRSKRESSRRREIRGETPPGEEDDEHRMELIDKTVELRGSQILNMNSYHAIVWRRRFMAFATLLAWIGVGIYSIAVATSHWQHISFWNSHSQKVHVDLGVWGEWRTIDIWSGPKVVYQVDWIPHFPTPENIPRLSEADLKNYYYSQIFMVAIALVLYIGTNLLAIYTFYHHRYMYKRVVACLWIVVAMCIYATIEIVASTIEEWKTDMRNKEREINFTSEANRSSGYSTRLAQVTMGICVFGAICFALGSHKQKGENAATAELEIEDREYHIGR</sequence>
<evidence type="ECO:0000256" key="2">
    <source>
        <dbReference type="SAM" id="MobiDB-lite"/>
    </source>
</evidence>
<reference evidence="4" key="1">
    <citation type="submission" date="2022-11" db="EMBL/GenBank/DDBJ databases">
        <authorList>
            <person name="Kikuchi T."/>
        </authorList>
    </citation>
    <scope>NUCLEOTIDE SEQUENCE</scope>
    <source>
        <strain evidence="4">PS1010</strain>
    </source>
</reference>
<evidence type="ECO:0000256" key="1">
    <source>
        <dbReference type="SAM" id="Coils"/>
    </source>
</evidence>
<keyword evidence="3" id="KW-0812">Transmembrane</keyword>
<feature type="compositionally biased region" description="Basic residues" evidence="2">
    <location>
        <begin position="1"/>
        <end position="13"/>
    </location>
</feature>
<organism evidence="4 5">
    <name type="scientific">Caenorhabditis angaria</name>
    <dbReference type="NCBI Taxonomy" id="860376"/>
    <lineage>
        <taxon>Eukaryota</taxon>
        <taxon>Metazoa</taxon>
        <taxon>Ecdysozoa</taxon>
        <taxon>Nematoda</taxon>
        <taxon>Chromadorea</taxon>
        <taxon>Rhabditida</taxon>
        <taxon>Rhabditina</taxon>
        <taxon>Rhabditomorpha</taxon>
        <taxon>Rhabditoidea</taxon>
        <taxon>Rhabditidae</taxon>
        <taxon>Peloderinae</taxon>
        <taxon>Caenorhabditis</taxon>
    </lineage>
</organism>
<keyword evidence="3" id="KW-0472">Membrane</keyword>
<feature type="compositionally biased region" description="Basic and acidic residues" evidence="2">
    <location>
        <begin position="19"/>
        <end position="31"/>
    </location>
</feature>